<keyword evidence="2" id="KW-1185">Reference proteome</keyword>
<evidence type="ECO:0000313" key="2">
    <source>
        <dbReference type="Proteomes" id="UP000826656"/>
    </source>
</evidence>
<comment type="caution">
    <text evidence="1">The sequence shown here is derived from an EMBL/GenBank/DDBJ whole genome shotgun (WGS) entry which is preliminary data.</text>
</comment>
<dbReference type="EMBL" id="JAIVGD010000001">
    <property type="protein sequence ID" value="KAH0781669.1"/>
    <property type="molecule type" value="Genomic_DNA"/>
</dbReference>
<accession>A0ABQ7WLU3</accession>
<proteinExistence type="predicted"/>
<dbReference type="Proteomes" id="UP000826656">
    <property type="component" value="Unassembled WGS sequence"/>
</dbReference>
<sequence>MPKSPMPFLVGPTQPGSAQLSLQSYPCLKAEEVARILSRRLMYQTRPYLVKVDPKSGVLSGLLLMGFRPLGQVHGVYHQKRVDRAARLVKKEMVPKREARRRY</sequence>
<protein>
    <submittedName>
        <fullName evidence="1">Uncharacterized protein</fullName>
    </submittedName>
</protein>
<gene>
    <name evidence="1" type="ORF">KY290_001267</name>
</gene>
<name>A0ABQ7WLU3_SOLTU</name>
<evidence type="ECO:0000313" key="1">
    <source>
        <dbReference type="EMBL" id="KAH0781669.1"/>
    </source>
</evidence>
<organism evidence="1 2">
    <name type="scientific">Solanum tuberosum</name>
    <name type="common">Potato</name>
    <dbReference type="NCBI Taxonomy" id="4113"/>
    <lineage>
        <taxon>Eukaryota</taxon>
        <taxon>Viridiplantae</taxon>
        <taxon>Streptophyta</taxon>
        <taxon>Embryophyta</taxon>
        <taxon>Tracheophyta</taxon>
        <taxon>Spermatophyta</taxon>
        <taxon>Magnoliopsida</taxon>
        <taxon>eudicotyledons</taxon>
        <taxon>Gunneridae</taxon>
        <taxon>Pentapetalae</taxon>
        <taxon>asterids</taxon>
        <taxon>lamiids</taxon>
        <taxon>Solanales</taxon>
        <taxon>Solanaceae</taxon>
        <taxon>Solanoideae</taxon>
        <taxon>Solaneae</taxon>
        <taxon>Solanum</taxon>
    </lineage>
</organism>
<reference evidence="1 2" key="1">
    <citation type="journal article" date="2021" name="bioRxiv">
        <title>Chromosome-scale and haplotype-resolved genome assembly of a tetraploid potato cultivar.</title>
        <authorList>
            <person name="Sun H."/>
            <person name="Jiao W.-B."/>
            <person name="Krause K."/>
            <person name="Campoy J.A."/>
            <person name="Goel M."/>
            <person name="Folz-Donahue K."/>
            <person name="Kukat C."/>
            <person name="Huettel B."/>
            <person name="Schneeberger K."/>
        </authorList>
    </citation>
    <scope>NUCLEOTIDE SEQUENCE [LARGE SCALE GENOMIC DNA]</scope>
    <source>
        <strain evidence="1">SolTubOtavaFocal</strain>
        <tissue evidence="1">Leaves</tissue>
    </source>
</reference>